<evidence type="ECO:0000259" key="2">
    <source>
        <dbReference type="Pfam" id="PF13843"/>
    </source>
</evidence>
<organism evidence="3 4">
    <name type="scientific">Rotaria sordida</name>
    <dbReference type="NCBI Taxonomy" id="392033"/>
    <lineage>
        <taxon>Eukaryota</taxon>
        <taxon>Metazoa</taxon>
        <taxon>Spiralia</taxon>
        <taxon>Gnathifera</taxon>
        <taxon>Rotifera</taxon>
        <taxon>Eurotatoria</taxon>
        <taxon>Bdelloidea</taxon>
        <taxon>Philodinida</taxon>
        <taxon>Philodinidae</taxon>
        <taxon>Rotaria</taxon>
    </lineage>
</organism>
<name>A0A819JBN7_9BILA</name>
<feature type="region of interest" description="Disordered" evidence="1">
    <location>
        <begin position="309"/>
        <end position="331"/>
    </location>
</feature>
<feature type="compositionally biased region" description="Polar residues" evidence="1">
    <location>
        <begin position="15"/>
        <end position="41"/>
    </location>
</feature>
<gene>
    <name evidence="3" type="ORF">FNK824_LOCUS21962</name>
</gene>
<dbReference type="Pfam" id="PF13843">
    <property type="entry name" value="DDE_Tnp_1_7"/>
    <property type="match status" value="1"/>
</dbReference>
<dbReference type="PANTHER" id="PTHR47272">
    <property type="entry name" value="DDE_TNP_1_7 DOMAIN-CONTAINING PROTEIN"/>
    <property type="match status" value="1"/>
</dbReference>
<feature type="compositionally biased region" description="Basic and acidic residues" evidence="1">
    <location>
        <begin position="319"/>
        <end position="331"/>
    </location>
</feature>
<reference evidence="3" key="1">
    <citation type="submission" date="2021-02" db="EMBL/GenBank/DDBJ databases">
        <authorList>
            <person name="Nowell W R."/>
        </authorList>
    </citation>
    <scope>NUCLEOTIDE SEQUENCE</scope>
</reference>
<dbReference type="PANTHER" id="PTHR47272:SF1">
    <property type="entry name" value="PIGGYBAC TRANSPOSABLE ELEMENT-DERIVED PROTEIN 3-LIKE"/>
    <property type="match status" value="1"/>
</dbReference>
<dbReference type="InterPro" id="IPR029526">
    <property type="entry name" value="PGBD"/>
</dbReference>
<dbReference type="EMBL" id="CAJOBE010004349">
    <property type="protein sequence ID" value="CAF3927621.1"/>
    <property type="molecule type" value="Genomic_DNA"/>
</dbReference>
<evidence type="ECO:0000256" key="1">
    <source>
        <dbReference type="SAM" id="MobiDB-lite"/>
    </source>
</evidence>
<feature type="region of interest" description="Disordered" evidence="1">
    <location>
        <begin position="1"/>
        <end position="61"/>
    </location>
</feature>
<feature type="region of interest" description="Disordered" evidence="1">
    <location>
        <begin position="478"/>
        <end position="497"/>
    </location>
</feature>
<protein>
    <recommendedName>
        <fullName evidence="2">PiggyBac transposable element-derived protein domain-containing protein</fullName>
    </recommendedName>
</protein>
<evidence type="ECO:0000313" key="3">
    <source>
        <dbReference type="EMBL" id="CAF3927621.1"/>
    </source>
</evidence>
<feature type="compositionally biased region" description="Acidic residues" evidence="1">
    <location>
        <begin position="51"/>
        <end position="61"/>
    </location>
</feature>
<evidence type="ECO:0000313" key="4">
    <source>
        <dbReference type="Proteomes" id="UP000663874"/>
    </source>
</evidence>
<feature type="compositionally biased region" description="Low complexity" evidence="1">
    <location>
        <begin position="1"/>
        <end position="14"/>
    </location>
</feature>
<sequence length="609" mass="70396">MSRNSNTTSSSDSNVLYSLNTNYDYSGSDGSNLSAYGSGSNDDNDVHYEMESDSEEKTDYDDDQVDLNSEEINMDVVTDNHQNIQWSKKTKFEPDLPVFGEKFMLKDDIDLPKSPSPYDFFNLFLTSDIVDYIVQQSNLYCTQQNFKQEPMNNLDLYHLIGFLFYSSLCKLPCKSDYWTSTCGSEIVMKNITRNRIDQLLRSLHFGNNILQNQSSDKIQPLIDLFNNRCGSVVKQEQNISIDEQMIGYKGKSAPKSYKQYMPKKPTKRGFKLWSLSGVSGYTYRIKLYQGANANMPVAQMKLSSYTTASSELQTRSKHRNDEDNEKLAKQSEDIKRYGQSGMVVIDLLDDILKGSHIFTDNYFASLSLLHEMTSLGYGLTCTLRSNRIKNCPIKSEKAMSKYPRGYYDYLVSKDKKIMIVAWQDKKRVLMGSNFIGIEPLTQLSRWDKQNRQKMDIANIMLREPRAIERRMLKVLVTNQSSSESDDDDNLVRQKRKRETASNISSMVRFDGLEHWPQYQQSLRLRFTQQLTKYCNRASPKAMLDRYAELLENRLSLRFMARLSFTDQMRAQREYNLVKSIQRKLGKGQLILRVCDKSGGLHLSTKSDYE</sequence>
<dbReference type="Proteomes" id="UP000663874">
    <property type="component" value="Unassembled WGS sequence"/>
</dbReference>
<comment type="caution">
    <text evidence="3">The sequence shown here is derived from an EMBL/GenBank/DDBJ whole genome shotgun (WGS) entry which is preliminary data.</text>
</comment>
<proteinExistence type="predicted"/>
<dbReference type="AlphaFoldDB" id="A0A819JBN7"/>
<feature type="domain" description="PiggyBac transposable element-derived protein" evidence="2">
    <location>
        <begin position="116"/>
        <end position="450"/>
    </location>
</feature>
<accession>A0A819JBN7</accession>